<evidence type="ECO:0000256" key="3">
    <source>
        <dbReference type="ARBA" id="ARBA00022692"/>
    </source>
</evidence>
<keyword evidence="4" id="KW-0999">Mitochondrion inner membrane</keyword>
<evidence type="ECO:0000313" key="14">
    <source>
        <dbReference type="Proteomes" id="UP000662466"/>
    </source>
</evidence>
<evidence type="ECO:0000256" key="12">
    <source>
        <dbReference type="SAM" id="Phobius"/>
    </source>
</evidence>
<dbReference type="AlphaFoldDB" id="A0A8H6PV12"/>
<feature type="repeat" description="Solcar" evidence="10">
    <location>
        <begin position="40"/>
        <end position="125"/>
    </location>
</feature>
<feature type="repeat" description="Solcar" evidence="10">
    <location>
        <begin position="152"/>
        <end position="241"/>
    </location>
</feature>
<evidence type="ECO:0000256" key="7">
    <source>
        <dbReference type="ARBA" id="ARBA00023034"/>
    </source>
</evidence>
<evidence type="ECO:0000313" key="13">
    <source>
        <dbReference type="EMBL" id="KAF7160536.1"/>
    </source>
</evidence>
<comment type="similarity">
    <text evidence="9">Belongs to the ANP1/MMN9/VAN1 family.</text>
</comment>
<evidence type="ECO:0000256" key="1">
    <source>
        <dbReference type="ARBA" id="ARBA00004141"/>
    </source>
</evidence>
<feature type="region of interest" description="Disordered" evidence="11">
    <location>
        <begin position="619"/>
        <end position="639"/>
    </location>
</feature>
<feature type="compositionally biased region" description="Basic and acidic residues" evidence="11">
    <location>
        <begin position="623"/>
        <end position="639"/>
    </location>
</feature>
<evidence type="ECO:0000256" key="2">
    <source>
        <dbReference type="ARBA" id="ARBA00004323"/>
    </source>
</evidence>
<evidence type="ECO:0008006" key="15">
    <source>
        <dbReference type="Google" id="ProtNLM"/>
    </source>
</evidence>
<evidence type="ECO:0000256" key="5">
    <source>
        <dbReference type="ARBA" id="ARBA00022968"/>
    </source>
</evidence>
<dbReference type="PROSITE" id="PS50920">
    <property type="entry name" value="SOLCAR"/>
    <property type="match status" value="2"/>
</dbReference>
<keyword evidence="6 12" id="KW-1133">Transmembrane helix</keyword>
<organism evidence="13 14">
    <name type="scientific">Aspergillus hiratsukae</name>
    <dbReference type="NCBI Taxonomy" id="1194566"/>
    <lineage>
        <taxon>Eukaryota</taxon>
        <taxon>Fungi</taxon>
        <taxon>Dikarya</taxon>
        <taxon>Ascomycota</taxon>
        <taxon>Pezizomycotina</taxon>
        <taxon>Eurotiomycetes</taxon>
        <taxon>Eurotiomycetidae</taxon>
        <taxon>Eurotiales</taxon>
        <taxon>Aspergillaceae</taxon>
        <taxon>Aspergillus</taxon>
        <taxon>Aspergillus subgen. Fumigati</taxon>
    </lineage>
</organism>
<dbReference type="Pfam" id="PF03452">
    <property type="entry name" value="Anp1"/>
    <property type="match status" value="1"/>
</dbReference>
<dbReference type="EMBL" id="JACBAF010002260">
    <property type="protein sequence ID" value="KAF7160536.1"/>
    <property type="molecule type" value="Genomic_DNA"/>
</dbReference>
<dbReference type="Gene3D" id="1.50.40.10">
    <property type="entry name" value="Mitochondrial carrier domain"/>
    <property type="match status" value="1"/>
</dbReference>
<dbReference type="InterPro" id="IPR018108">
    <property type="entry name" value="MCP_transmembrane"/>
</dbReference>
<keyword evidence="7" id="KW-0333">Golgi apparatus</keyword>
<evidence type="ECO:0000256" key="11">
    <source>
        <dbReference type="SAM" id="MobiDB-lite"/>
    </source>
</evidence>
<accession>A0A8H6PV12</accession>
<dbReference type="InterPro" id="IPR023395">
    <property type="entry name" value="MCP_dom_sf"/>
</dbReference>
<dbReference type="SUPFAM" id="SSF53448">
    <property type="entry name" value="Nucleotide-diphospho-sugar transferases"/>
    <property type="match status" value="1"/>
</dbReference>
<dbReference type="Proteomes" id="UP000662466">
    <property type="component" value="Unassembled WGS sequence"/>
</dbReference>
<evidence type="ECO:0000256" key="8">
    <source>
        <dbReference type="ARBA" id="ARBA00023136"/>
    </source>
</evidence>
<reference evidence="13" key="1">
    <citation type="submission" date="2020-06" db="EMBL/GenBank/DDBJ databases">
        <title>Draft genome sequences of strains closely related to Aspergillus parafelis and Aspergillus hiratsukae.</title>
        <authorList>
            <person name="Dos Santos R.A.C."/>
            <person name="Rivero-Menendez O."/>
            <person name="Steenwyk J.L."/>
            <person name="Mead M.E."/>
            <person name="Goldman G.H."/>
            <person name="Alastruey-Izquierdo A."/>
            <person name="Rokas A."/>
        </authorList>
    </citation>
    <scope>NUCLEOTIDE SEQUENCE</scope>
    <source>
        <strain evidence="13">CNM-CM6106</strain>
    </source>
</reference>
<keyword evidence="5" id="KW-0735">Signal-anchor</keyword>
<proteinExistence type="inferred from homology"/>
<dbReference type="GO" id="GO:0000009">
    <property type="term" value="F:alpha-1,6-mannosyltransferase activity"/>
    <property type="evidence" value="ECO:0007669"/>
    <property type="project" value="TreeGrafter"/>
</dbReference>
<protein>
    <recommendedName>
        <fullName evidence="15">Alpha-1,6 mannosyltransferase subunit</fullName>
    </recommendedName>
</protein>
<keyword evidence="3 10" id="KW-0812">Transmembrane</keyword>
<feature type="compositionally biased region" description="Low complexity" evidence="11">
    <location>
        <begin position="468"/>
        <end position="486"/>
    </location>
</feature>
<dbReference type="GO" id="GO:0000032">
    <property type="term" value="P:cell wall mannoprotein biosynthetic process"/>
    <property type="evidence" value="ECO:0007669"/>
    <property type="project" value="TreeGrafter"/>
</dbReference>
<feature type="transmembrane region" description="Helical" evidence="12">
    <location>
        <begin position="252"/>
        <end position="270"/>
    </location>
</feature>
<comment type="caution">
    <text evidence="13">The sequence shown here is derived from an EMBL/GenBank/DDBJ whole genome shotgun (WGS) entry which is preliminary data.</text>
</comment>
<keyword evidence="8 10" id="KW-0472">Membrane</keyword>
<dbReference type="GO" id="GO:0000136">
    <property type="term" value="C:mannan polymerase complex"/>
    <property type="evidence" value="ECO:0007669"/>
    <property type="project" value="TreeGrafter"/>
</dbReference>
<evidence type="ECO:0000256" key="4">
    <source>
        <dbReference type="ARBA" id="ARBA00022792"/>
    </source>
</evidence>
<gene>
    <name evidence="13" type="ORF">CNMCM6106_007991</name>
</gene>
<comment type="subcellular location">
    <subcellularLocation>
        <location evidence="2">Golgi apparatus membrane</location>
        <topology evidence="2">Single-pass type II membrane protein</topology>
    </subcellularLocation>
    <subcellularLocation>
        <location evidence="1">Membrane</location>
        <topology evidence="1">Multi-pass membrane protein</topology>
    </subcellularLocation>
</comment>
<dbReference type="SUPFAM" id="SSF103506">
    <property type="entry name" value="Mitochondrial carrier"/>
    <property type="match status" value="1"/>
</dbReference>
<feature type="transmembrane region" description="Helical" evidence="12">
    <location>
        <begin position="446"/>
        <end position="464"/>
    </location>
</feature>
<evidence type="ECO:0000256" key="9">
    <source>
        <dbReference type="ARBA" id="ARBA00037964"/>
    </source>
</evidence>
<feature type="transmembrane region" description="Helical" evidence="12">
    <location>
        <begin position="213"/>
        <end position="232"/>
    </location>
</feature>
<evidence type="ECO:0000256" key="10">
    <source>
        <dbReference type="PROSITE-ProRule" id="PRU00282"/>
    </source>
</evidence>
<feature type="region of interest" description="Disordered" evidence="11">
    <location>
        <begin position="468"/>
        <end position="524"/>
    </location>
</feature>
<dbReference type="Gene3D" id="3.90.550.10">
    <property type="entry name" value="Spore Coat Polysaccharide Biosynthesis Protein SpsA, Chain A"/>
    <property type="match status" value="1"/>
</dbReference>
<name>A0A8H6PV12_9EURO</name>
<evidence type="ECO:0000256" key="6">
    <source>
        <dbReference type="ARBA" id="ARBA00022989"/>
    </source>
</evidence>
<dbReference type="InterPro" id="IPR029044">
    <property type="entry name" value="Nucleotide-diphossugar_trans"/>
</dbReference>
<dbReference type="PANTHER" id="PTHR43083:SF6">
    <property type="entry name" value="MANNAN POLYMERASE COMPLEXES SUBUNIT MNN9"/>
    <property type="match status" value="1"/>
</dbReference>
<dbReference type="Pfam" id="PF00153">
    <property type="entry name" value="Mito_carr"/>
    <property type="match status" value="2"/>
</dbReference>
<dbReference type="PANTHER" id="PTHR43083">
    <property type="entry name" value="MANNAN POLYMERASE II"/>
    <property type="match status" value="1"/>
</dbReference>
<keyword evidence="4" id="KW-0496">Mitochondrion</keyword>
<dbReference type="InterPro" id="IPR052086">
    <property type="entry name" value="Mannan_Polymerase_Subunit"/>
</dbReference>
<dbReference type="FunFam" id="3.90.550.10:FF:000017">
    <property type="entry name" value="Mannan polymerase II complex ANP1 subunit"/>
    <property type="match status" value="1"/>
</dbReference>
<dbReference type="GO" id="GO:0006487">
    <property type="term" value="P:protein N-linked glycosylation"/>
    <property type="evidence" value="ECO:0007669"/>
    <property type="project" value="TreeGrafter"/>
</dbReference>
<sequence length="820" mass="90531">MSSIEAPFSPVDAQLPGDMVSGSQSAAGAVVGAPVPSEKKSDYKGFVAGVFSGIAKLSVGHPFDTVKVRLQTSKEGHFKGPLDCVLQTVRKEGVSGLYKGATPPLVGWMVMDSVMLGSLTLYRRLLLENVFSKPAIRSLTPFASYQPDPKTLPSFGHGIAGILAGTTVSFVAAPVEHIKARLQIQYAADKSKRMYSGPIDCLKKLLRTHGIAGLYRGLCATILFRSFFFFWWGSYDVLTQWMKNNTSMSAPVINFWAGGISAQIFWLTSYPSDVVKQRLMTDPMGGALGDGERKFRRWKDAARAVQRSTIGEKLLRFCKVGPRVLFRPQRSEVRAGRHHRRLPSLATLPAGLPRNLTCFLSSPLCLGAGRELNSLLAKYYLPVPTSPPVQIFRLVLINSSNHSRQIEPAPILVTNSTLLIPALPRSFHRSIRPEMAVARMRRTNPVTLLLAAILAFGFVIFVLSPSTSSASPVRAGSGSASSSSSSQQRREDDAAENPLSPPTKAFFKSQPVRHDGQQAPPPVVQYDLNQLSSSSNSATKGERILILTPMARFVPEYWDNVVKLTYPHELISIGFIIPTNKEGNAALAALEDAIGKTQSGPIDKRFASISILRQDFEPPLQSQDEKERHKIANQKARRESMSRARNSLLFTTLGPATAWVLWLDADIVETPQTLIQDLTAHDYPVLVPNCYQRYYNSEKKMDVRPYDYNSWIDSSTAQNMAAEMGPEEILLEGYAEMPTYRTLMAHLADTTNPNPKKIIELDGVGGTALMVKAEVHRDGAMFPAFPFYHLVETEGFAKMAKRLGYSVYGLPDYFVYHQNE</sequence>